<dbReference type="Gene3D" id="3.30.70.270">
    <property type="match status" value="1"/>
</dbReference>
<feature type="domain" description="GGDEF" evidence="3">
    <location>
        <begin position="442"/>
        <end position="572"/>
    </location>
</feature>
<dbReference type="PROSITE" id="PS50887">
    <property type="entry name" value="GGDEF"/>
    <property type="match status" value="1"/>
</dbReference>
<dbReference type="InterPro" id="IPR054767">
    <property type="entry name" value="Cas10-Cmr2_palm2"/>
</dbReference>
<dbReference type="Pfam" id="PF12469">
    <property type="entry name" value="Cmr2_N"/>
    <property type="match status" value="1"/>
</dbReference>
<reference evidence="4 5" key="1">
    <citation type="submission" date="2019-06" db="EMBL/GenBank/DDBJ databases">
        <title>Genomic Encyclopedia of Type Strains, Phase IV (KMG-V): Genome sequencing to study the core and pangenomes of soil and plant-associated prokaryotes.</title>
        <authorList>
            <person name="Whitman W."/>
        </authorList>
    </citation>
    <scope>NUCLEOTIDE SEQUENCE [LARGE SCALE GENOMIC DNA]</scope>
    <source>
        <strain evidence="4 5">BR 11880</strain>
    </source>
</reference>
<dbReference type="AlphaFoldDB" id="A0A560EL22"/>
<accession>A0A560EL22</accession>
<evidence type="ECO:0000313" key="5">
    <source>
        <dbReference type="Proteomes" id="UP000319859"/>
    </source>
</evidence>
<dbReference type="InterPro" id="IPR024615">
    <property type="entry name" value="CRISPR-assoc_Cmr2_N"/>
</dbReference>
<evidence type="ECO:0000256" key="1">
    <source>
        <dbReference type="ARBA" id="ARBA00022741"/>
    </source>
</evidence>
<gene>
    <name evidence="4" type="ORF">FBZ89_1369</name>
</gene>
<dbReference type="Proteomes" id="UP000319859">
    <property type="component" value="Unassembled WGS sequence"/>
</dbReference>
<dbReference type="InterPro" id="IPR043128">
    <property type="entry name" value="Rev_trsase/Diguanyl_cyclase"/>
</dbReference>
<dbReference type="InterPro" id="IPR013407">
    <property type="entry name" value="CRISPR-assoc_prot_Cmr2"/>
</dbReference>
<keyword evidence="2" id="KW-0051">Antiviral defense</keyword>
<evidence type="ECO:0000256" key="2">
    <source>
        <dbReference type="ARBA" id="ARBA00023118"/>
    </source>
</evidence>
<protein>
    <submittedName>
        <fullName evidence="4">CRISPR-associated protein Cmr2</fullName>
    </submittedName>
</protein>
<dbReference type="InterPro" id="IPR000160">
    <property type="entry name" value="GGDEF_dom"/>
</dbReference>
<dbReference type="Pfam" id="PF22335">
    <property type="entry name" value="Cas10-Cmr2_palm2"/>
    <property type="match status" value="1"/>
</dbReference>
<evidence type="ECO:0000259" key="3">
    <source>
        <dbReference type="PROSITE" id="PS50887"/>
    </source>
</evidence>
<keyword evidence="1" id="KW-0547">Nucleotide-binding</keyword>
<dbReference type="Gene3D" id="3.30.70.2220">
    <property type="entry name" value="CRISPR-Cas system, Cmr2 subunit, D1 domain, cysteine cluster"/>
    <property type="match status" value="1"/>
</dbReference>
<organism evidence="4 5">
    <name type="scientific">Nitrospirillum amazonense</name>
    <dbReference type="NCBI Taxonomy" id="28077"/>
    <lineage>
        <taxon>Bacteria</taxon>
        <taxon>Pseudomonadati</taxon>
        <taxon>Pseudomonadota</taxon>
        <taxon>Alphaproteobacteria</taxon>
        <taxon>Rhodospirillales</taxon>
        <taxon>Azospirillaceae</taxon>
        <taxon>Nitrospirillum</taxon>
    </lineage>
</organism>
<dbReference type="EMBL" id="VITN01000036">
    <property type="protein sequence ID" value="TWB10072.1"/>
    <property type="molecule type" value="Genomic_DNA"/>
</dbReference>
<proteinExistence type="predicted"/>
<evidence type="ECO:0000313" key="4">
    <source>
        <dbReference type="EMBL" id="TWB10072.1"/>
    </source>
</evidence>
<name>A0A560EL22_9PROT</name>
<dbReference type="InterPro" id="IPR038242">
    <property type="entry name" value="Cmr2_N"/>
</dbReference>
<dbReference type="NCBIfam" id="TIGR02577">
    <property type="entry name" value="cas_TM1794_Cmr2"/>
    <property type="match status" value="1"/>
</dbReference>
<dbReference type="OrthoDB" id="9758700at2"/>
<dbReference type="GO" id="GO:0000166">
    <property type="term" value="F:nucleotide binding"/>
    <property type="evidence" value="ECO:0007669"/>
    <property type="project" value="UniProtKB-KW"/>
</dbReference>
<dbReference type="GO" id="GO:0051607">
    <property type="term" value="P:defense response to virus"/>
    <property type="evidence" value="ECO:0007669"/>
    <property type="project" value="UniProtKB-KW"/>
</dbReference>
<comment type="caution">
    <text evidence="4">The sequence shown here is derived from an EMBL/GenBank/DDBJ whole genome shotgun (WGS) entry which is preliminary data.</text>
</comment>
<sequence length="703" mass="75691">MSGALPDQDVLLRVKLGPVQGFIRQARRTRDLWAGSFLLSWLTGKAMAAVAEQGGRITFPALDGDVMWAALRSSRSDGGPQPGPAVATLPNQFTVDVDGLDGEELGKAAVEAVKDAWEGLAKAVWDTFLKGVEGGNGTREIWDRQIEGFWRVTWTIGDADAASGRGHWRFADHLPLAEGGDHCGMMGDYQELSGHVRARGGAKAQDAFWNAVRGRVSAEIYKKEQPHGSLELGRSERLCAIALVKRLFPLLPLGVLQCKIGWLPVQQGWENGHTTARRLRKYPSTAFMAALPWLLKTIEHSGNQGQDGLTAADAFQREVVAIARRADVTDLDSGDSDFDALAIDPLLTNAGKLNRLHTTWPGKVPKFFALDGTLFFEEGIARRQEELRGNRRKGQGDSGGYEDLSGPQAVAVTDLQAALRALQTATAPEGGRRQRKMLKASPHYALLRMDGDNIGKLLAQGKKDEVSRALALFTQGAQGILNQGFGLPLYLGGDDVLALLPLHTALGVAEELRLAFLAATVAADCPGPTLSGGVVFAHYTTPLGQVLDLSKELLDQDAKVANDRDSLAMAVLKSSGEVARWVTKWNKPGNAVMALRRLTVDFAQDDERSSSLIHNLGQRLADLFRDGSDAGLSAEDLASLLLAERLRGRGTDDRAAAEAEMRQLTALCHPAKGGFTLAPALIAKFLADNGGWYGASDREGPTP</sequence>